<evidence type="ECO:0000256" key="6">
    <source>
        <dbReference type="ARBA" id="ARBA00022989"/>
    </source>
</evidence>
<keyword evidence="5 8" id="KW-0812">Transmembrane</keyword>
<dbReference type="NCBIfam" id="TIGR00797">
    <property type="entry name" value="matE"/>
    <property type="match status" value="1"/>
</dbReference>
<keyword evidence="6 8" id="KW-1133">Transmembrane helix</keyword>
<dbReference type="Pfam" id="PF01554">
    <property type="entry name" value="MatE"/>
    <property type="match status" value="2"/>
</dbReference>
<feature type="transmembrane region" description="Helical" evidence="8">
    <location>
        <begin position="59"/>
        <end position="82"/>
    </location>
</feature>
<evidence type="ECO:0000256" key="4">
    <source>
        <dbReference type="ARBA" id="ARBA00022475"/>
    </source>
</evidence>
<feature type="transmembrane region" description="Helical" evidence="8">
    <location>
        <begin position="27"/>
        <end position="47"/>
    </location>
</feature>
<dbReference type="RefSeq" id="WP_179768338.1">
    <property type="nucleotide sequence ID" value="NZ_JACCFO010000001.1"/>
</dbReference>
<proteinExistence type="inferred from homology"/>
<dbReference type="AlphaFoldDB" id="A0A853BQG4"/>
<dbReference type="Proteomes" id="UP000575985">
    <property type="component" value="Unassembled WGS sequence"/>
</dbReference>
<evidence type="ECO:0000256" key="7">
    <source>
        <dbReference type="ARBA" id="ARBA00023136"/>
    </source>
</evidence>
<feature type="transmembrane region" description="Helical" evidence="8">
    <location>
        <begin position="108"/>
        <end position="126"/>
    </location>
</feature>
<dbReference type="InterPro" id="IPR044644">
    <property type="entry name" value="DinF-like"/>
</dbReference>
<evidence type="ECO:0000313" key="10">
    <source>
        <dbReference type="Proteomes" id="UP000575985"/>
    </source>
</evidence>
<feature type="transmembrane region" description="Helical" evidence="8">
    <location>
        <begin position="177"/>
        <end position="196"/>
    </location>
</feature>
<evidence type="ECO:0000256" key="5">
    <source>
        <dbReference type="ARBA" id="ARBA00022692"/>
    </source>
</evidence>
<feature type="transmembrane region" description="Helical" evidence="8">
    <location>
        <begin position="146"/>
        <end position="170"/>
    </location>
</feature>
<comment type="caution">
    <text evidence="9">The sequence shown here is derived from an EMBL/GenBank/DDBJ whole genome shotgun (WGS) entry which is preliminary data.</text>
</comment>
<feature type="transmembrane region" description="Helical" evidence="8">
    <location>
        <begin position="393"/>
        <end position="414"/>
    </location>
</feature>
<comment type="similarity">
    <text evidence="2">Belongs to the multi antimicrobial extrusion (MATE) (TC 2.A.66.1) family.</text>
</comment>
<evidence type="ECO:0000256" key="1">
    <source>
        <dbReference type="ARBA" id="ARBA00004651"/>
    </source>
</evidence>
<dbReference type="PIRSF" id="PIRSF006603">
    <property type="entry name" value="DinF"/>
    <property type="match status" value="1"/>
</dbReference>
<protein>
    <submittedName>
        <fullName evidence="9">Putative MATE family efflux protein</fullName>
    </submittedName>
</protein>
<keyword evidence="7 8" id="KW-0472">Membrane</keyword>
<feature type="transmembrane region" description="Helical" evidence="8">
    <location>
        <begin position="328"/>
        <end position="347"/>
    </location>
</feature>
<feature type="transmembrane region" description="Helical" evidence="8">
    <location>
        <begin position="359"/>
        <end position="381"/>
    </location>
</feature>
<keyword evidence="10" id="KW-1185">Reference proteome</keyword>
<feature type="transmembrane region" description="Helical" evidence="8">
    <location>
        <begin position="287"/>
        <end position="307"/>
    </location>
</feature>
<gene>
    <name evidence="9" type="ORF">HNR12_003341</name>
</gene>
<dbReference type="GO" id="GO:0015297">
    <property type="term" value="F:antiporter activity"/>
    <property type="evidence" value="ECO:0007669"/>
    <property type="project" value="InterPro"/>
</dbReference>
<keyword evidence="3" id="KW-0813">Transport</keyword>
<evidence type="ECO:0000256" key="3">
    <source>
        <dbReference type="ARBA" id="ARBA00022448"/>
    </source>
</evidence>
<accession>A0A853BQG4</accession>
<comment type="subcellular location">
    <subcellularLocation>
        <location evidence="1">Cell membrane</location>
        <topology evidence="1">Multi-pass membrane protein</topology>
    </subcellularLocation>
</comment>
<name>A0A853BQG4_9ACTN</name>
<dbReference type="GO" id="GO:0005886">
    <property type="term" value="C:plasma membrane"/>
    <property type="evidence" value="ECO:0007669"/>
    <property type="project" value="UniProtKB-SubCell"/>
</dbReference>
<sequence length="459" mass="47466">MPVKPALSRLRGALPAPPFRHTHDREILRLAVPSFFALVSEPLFLLSDSAIVGTLGTQALGGLGVAGQVLLTLANLCVFLAYGTTSAVARRFGAGQTAAGLRSGVDGLWLAVLIGAAIVAVCYPAAPWLVQALGASPAVAPYAVVYLRISLLSTPALLVILAGTGVLRGLQDATTPLLVAVGTNVANIVLCAWFVLVLDWGIAGSAWATVIAQTAGAGAYLVVVVRAARRHGVGLAPSLAGLRASATAGFALFVRTVSLRVVLLVSTAVAARLGDPELAAHQVATQIWSLLVFALDAIAIAGQAIIGRYLGASDIAGARAATRRMVEWGVFAGVVFAVLTLALRPWAPLPFTDDPHVHGLLLSALLVVALLQPLSGVVMVLDGILMGAGDQRYLAWASFWTMLAFLPCAALVRYALPAGSPHGLTWLWIAFAVWILARGITLGARARGGAWLVAGAARP</sequence>
<dbReference type="GO" id="GO:0042910">
    <property type="term" value="F:xenobiotic transmembrane transporter activity"/>
    <property type="evidence" value="ECO:0007669"/>
    <property type="project" value="InterPro"/>
</dbReference>
<dbReference type="PANTHER" id="PTHR42893">
    <property type="entry name" value="PROTEIN DETOXIFICATION 44, CHLOROPLASTIC-RELATED"/>
    <property type="match status" value="1"/>
</dbReference>
<reference evidence="9 10" key="1">
    <citation type="submission" date="2020-07" db="EMBL/GenBank/DDBJ databases">
        <title>Sequencing the genomes of 1000 actinobacteria strains.</title>
        <authorList>
            <person name="Klenk H.-P."/>
        </authorList>
    </citation>
    <scope>NUCLEOTIDE SEQUENCE [LARGE SCALE GENOMIC DNA]</scope>
    <source>
        <strain evidence="9 10">DSM 45927</strain>
    </source>
</reference>
<organism evidence="9 10">
    <name type="scientific">Streptomonospora nanhaiensis</name>
    <dbReference type="NCBI Taxonomy" id="1323731"/>
    <lineage>
        <taxon>Bacteria</taxon>
        <taxon>Bacillati</taxon>
        <taxon>Actinomycetota</taxon>
        <taxon>Actinomycetes</taxon>
        <taxon>Streptosporangiales</taxon>
        <taxon>Nocardiopsidaceae</taxon>
        <taxon>Streptomonospora</taxon>
    </lineage>
</organism>
<dbReference type="PANTHER" id="PTHR42893:SF46">
    <property type="entry name" value="PROTEIN DETOXIFICATION 44, CHLOROPLASTIC"/>
    <property type="match status" value="1"/>
</dbReference>
<keyword evidence="4" id="KW-1003">Cell membrane</keyword>
<dbReference type="EMBL" id="JACCFO010000001">
    <property type="protein sequence ID" value="NYI97064.1"/>
    <property type="molecule type" value="Genomic_DNA"/>
</dbReference>
<feature type="transmembrane region" description="Helical" evidence="8">
    <location>
        <begin position="426"/>
        <end position="444"/>
    </location>
</feature>
<evidence type="ECO:0000313" key="9">
    <source>
        <dbReference type="EMBL" id="NYI97064.1"/>
    </source>
</evidence>
<evidence type="ECO:0000256" key="2">
    <source>
        <dbReference type="ARBA" id="ARBA00010199"/>
    </source>
</evidence>
<evidence type="ECO:0000256" key="8">
    <source>
        <dbReference type="SAM" id="Phobius"/>
    </source>
</evidence>
<dbReference type="CDD" id="cd13136">
    <property type="entry name" value="MATE_DinF_like"/>
    <property type="match status" value="1"/>
</dbReference>
<feature type="transmembrane region" description="Helical" evidence="8">
    <location>
        <begin position="202"/>
        <end position="225"/>
    </location>
</feature>
<dbReference type="InterPro" id="IPR048279">
    <property type="entry name" value="MdtK-like"/>
</dbReference>
<dbReference type="InterPro" id="IPR002528">
    <property type="entry name" value="MATE_fam"/>
</dbReference>